<reference evidence="3 4" key="1">
    <citation type="submission" date="2019-11" db="EMBL/GenBank/DDBJ databases">
        <authorList>
            <person name="Zheng R.K."/>
            <person name="Sun C.M."/>
        </authorList>
    </citation>
    <scope>NUCLEOTIDE SEQUENCE [LARGE SCALE GENOMIC DNA]</scope>
    <source>
        <strain evidence="3 4">SRB007</strain>
    </source>
</reference>
<evidence type="ECO:0000313" key="4">
    <source>
        <dbReference type="Proteomes" id="UP000428328"/>
    </source>
</evidence>
<dbReference type="PANTHER" id="PTHR33777">
    <property type="entry name" value="UPF0045 PROTEIN ECM15"/>
    <property type="match status" value="1"/>
</dbReference>
<dbReference type="GO" id="GO:0005829">
    <property type="term" value="C:cytosol"/>
    <property type="evidence" value="ECO:0007669"/>
    <property type="project" value="TreeGrafter"/>
</dbReference>
<keyword evidence="4" id="KW-1185">Reference proteome</keyword>
<sequence length="100" mass="10831">MSVIVDLTIFPMDKGGSGLSTYVSRVLNLIRESGLKHQLGPMGTAIEGEWDEVMAVVTRCYKALEPDCDRLYVNIKADVRKGRTDGLKTKVGAVMAKAGS</sequence>
<dbReference type="Pfam" id="PF01910">
    <property type="entry name" value="Thiamine_BP"/>
    <property type="match status" value="1"/>
</dbReference>
<dbReference type="InterPro" id="IPR029756">
    <property type="entry name" value="MTH1187/YkoF-like"/>
</dbReference>
<dbReference type="SUPFAM" id="SSF89957">
    <property type="entry name" value="MTH1187/YkoF-like"/>
    <property type="match status" value="1"/>
</dbReference>
<dbReference type="NCBIfam" id="TIGR00106">
    <property type="entry name" value="MTH1187 family thiamine-binding protein"/>
    <property type="match status" value="1"/>
</dbReference>
<evidence type="ECO:0000256" key="1">
    <source>
        <dbReference type="ARBA" id="ARBA00010272"/>
    </source>
</evidence>
<accession>A0A6I6JDQ4</accession>
<dbReference type="KEGG" id="psel:GM415_00955"/>
<dbReference type="PANTHER" id="PTHR33777:SF1">
    <property type="entry name" value="UPF0045 PROTEIN ECM15"/>
    <property type="match status" value="1"/>
</dbReference>
<evidence type="ECO:0000313" key="3">
    <source>
        <dbReference type="EMBL" id="QGY38763.1"/>
    </source>
</evidence>
<dbReference type="Proteomes" id="UP000428328">
    <property type="component" value="Chromosome"/>
</dbReference>
<dbReference type="EMBL" id="CP046400">
    <property type="protein sequence ID" value="QGY38763.1"/>
    <property type="molecule type" value="Genomic_DNA"/>
</dbReference>
<organism evidence="3 4">
    <name type="scientific">Pseudodesulfovibrio cashew</name>
    <dbReference type="NCBI Taxonomy" id="2678688"/>
    <lineage>
        <taxon>Bacteria</taxon>
        <taxon>Pseudomonadati</taxon>
        <taxon>Thermodesulfobacteriota</taxon>
        <taxon>Desulfovibrionia</taxon>
        <taxon>Desulfovibrionales</taxon>
        <taxon>Desulfovibrionaceae</taxon>
    </lineage>
</organism>
<dbReference type="InterPro" id="IPR002767">
    <property type="entry name" value="Thiamine_BP"/>
</dbReference>
<dbReference type="InterPro" id="IPR051614">
    <property type="entry name" value="UPF0045_domain"/>
</dbReference>
<proteinExistence type="inferred from homology"/>
<name>A0A6I6JDQ4_9BACT</name>
<dbReference type="Gene3D" id="3.30.70.930">
    <property type="match status" value="1"/>
</dbReference>
<protein>
    <submittedName>
        <fullName evidence="3">MTH1187 family thiamine-binding protein</fullName>
    </submittedName>
</protein>
<gene>
    <name evidence="3" type="ORF">GM415_00955</name>
</gene>
<dbReference type="AlphaFoldDB" id="A0A6I6JDQ4"/>
<feature type="domain" description="Thiamine-binding protein" evidence="2">
    <location>
        <begin position="5"/>
        <end position="94"/>
    </location>
</feature>
<evidence type="ECO:0000259" key="2">
    <source>
        <dbReference type="Pfam" id="PF01910"/>
    </source>
</evidence>
<comment type="similarity">
    <text evidence="1">Belongs to the UPF0045 family.</text>
</comment>
<dbReference type="RefSeq" id="WP_158945882.1">
    <property type="nucleotide sequence ID" value="NZ_CP046400.1"/>
</dbReference>